<evidence type="ECO:0000256" key="2">
    <source>
        <dbReference type="ARBA" id="ARBA00022771"/>
    </source>
</evidence>
<keyword evidence="3" id="KW-0862">Zinc</keyword>
<dbReference type="PROSITE" id="PS51501">
    <property type="entry name" value="ZF_DNL"/>
    <property type="match status" value="1"/>
</dbReference>
<dbReference type="GO" id="GO:0030150">
    <property type="term" value="P:protein import into mitochondrial matrix"/>
    <property type="evidence" value="ECO:0007669"/>
    <property type="project" value="TreeGrafter"/>
</dbReference>
<organism evidence="6 7">
    <name type="scientific">Daphnia sinensis</name>
    <dbReference type="NCBI Taxonomy" id="1820382"/>
    <lineage>
        <taxon>Eukaryota</taxon>
        <taxon>Metazoa</taxon>
        <taxon>Ecdysozoa</taxon>
        <taxon>Arthropoda</taxon>
        <taxon>Crustacea</taxon>
        <taxon>Branchiopoda</taxon>
        <taxon>Diplostraca</taxon>
        <taxon>Cladocera</taxon>
        <taxon>Anomopoda</taxon>
        <taxon>Daphniidae</taxon>
        <taxon>Daphnia</taxon>
        <taxon>Daphnia similis group</taxon>
    </lineage>
</organism>
<dbReference type="AlphaFoldDB" id="A0AAD5KYH2"/>
<evidence type="ECO:0000259" key="5">
    <source>
        <dbReference type="PROSITE" id="PS51501"/>
    </source>
</evidence>
<protein>
    <recommendedName>
        <fullName evidence="5">DNL-type domain-containing protein</fullName>
    </recommendedName>
</protein>
<dbReference type="GO" id="GO:0008270">
    <property type="term" value="F:zinc ion binding"/>
    <property type="evidence" value="ECO:0007669"/>
    <property type="project" value="UniProtKB-KW"/>
</dbReference>
<proteinExistence type="predicted"/>
<accession>A0AAD5KYH2</accession>
<keyword evidence="7" id="KW-1185">Reference proteome</keyword>
<sequence length="161" mass="18275">MSLKQSFRLIRSVNCLVRNPLLVDSFVRPNHSFRLVATHGPKHCATNKTETPISDQTKQELTTIPVKMLLAYTCEVCSTRNQKNISKQAYQTGVVIVKCDGCANNHLIADNLGWFTDTKKQWNIENIMALKGESVRKTSDEAHVWEVVEEIVTQMKVSEEK</sequence>
<dbReference type="Pfam" id="PF05180">
    <property type="entry name" value="zf-DNL"/>
    <property type="match status" value="1"/>
</dbReference>
<dbReference type="GO" id="GO:0006457">
    <property type="term" value="P:protein folding"/>
    <property type="evidence" value="ECO:0007669"/>
    <property type="project" value="TreeGrafter"/>
</dbReference>
<evidence type="ECO:0000256" key="1">
    <source>
        <dbReference type="ARBA" id="ARBA00022723"/>
    </source>
</evidence>
<dbReference type="PANTHER" id="PTHR20922:SF13">
    <property type="entry name" value="DNL-TYPE ZINC FINGER PROTEIN"/>
    <property type="match status" value="1"/>
</dbReference>
<dbReference type="InterPro" id="IPR007853">
    <property type="entry name" value="Znf_DNL-typ"/>
</dbReference>
<dbReference type="PANTHER" id="PTHR20922">
    <property type="entry name" value="DNL-TYPE ZINC FINGER PROTEIN"/>
    <property type="match status" value="1"/>
</dbReference>
<keyword evidence="2 4" id="KW-0863">Zinc-finger</keyword>
<feature type="domain" description="DNL-type" evidence="5">
    <location>
        <begin position="63"/>
        <end position="160"/>
    </location>
</feature>
<evidence type="ECO:0000313" key="7">
    <source>
        <dbReference type="Proteomes" id="UP000820818"/>
    </source>
</evidence>
<evidence type="ECO:0000313" key="6">
    <source>
        <dbReference type="EMBL" id="KAI9562782.1"/>
    </source>
</evidence>
<gene>
    <name evidence="6" type="ORF">GHT06_010237</name>
</gene>
<dbReference type="GO" id="GO:0051087">
    <property type="term" value="F:protein-folding chaperone binding"/>
    <property type="evidence" value="ECO:0007669"/>
    <property type="project" value="TreeGrafter"/>
</dbReference>
<reference evidence="6 7" key="1">
    <citation type="submission" date="2022-05" db="EMBL/GenBank/DDBJ databases">
        <title>A multi-omics perspective on studying reproductive biology in Daphnia sinensis.</title>
        <authorList>
            <person name="Jia J."/>
        </authorList>
    </citation>
    <scope>NUCLEOTIDE SEQUENCE [LARGE SCALE GENOMIC DNA]</scope>
    <source>
        <strain evidence="6 7">WSL</strain>
    </source>
</reference>
<dbReference type="InterPro" id="IPR024158">
    <property type="entry name" value="Mt_import_TIM15"/>
</dbReference>
<evidence type="ECO:0000256" key="4">
    <source>
        <dbReference type="PROSITE-ProRule" id="PRU00834"/>
    </source>
</evidence>
<dbReference type="GO" id="GO:0050821">
    <property type="term" value="P:protein stabilization"/>
    <property type="evidence" value="ECO:0007669"/>
    <property type="project" value="TreeGrafter"/>
</dbReference>
<comment type="caution">
    <text evidence="6">The sequence shown here is derived from an EMBL/GenBank/DDBJ whole genome shotgun (WGS) entry which is preliminary data.</text>
</comment>
<dbReference type="EMBL" id="WJBH02000002">
    <property type="protein sequence ID" value="KAI9562782.1"/>
    <property type="molecule type" value="Genomic_DNA"/>
</dbReference>
<dbReference type="GO" id="GO:0005739">
    <property type="term" value="C:mitochondrion"/>
    <property type="evidence" value="ECO:0007669"/>
    <property type="project" value="TreeGrafter"/>
</dbReference>
<evidence type="ECO:0000256" key="3">
    <source>
        <dbReference type="ARBA" id="ARBA00022833"/>
    </source>
</evidence>
<keyword evidence="1" id="KW-0479">Metal-binding</keyword>
<name>A0AAD5KYH2_9CRUS</name>
<dbReference type="Proteomes" id="UP000820818">
    <property type="component" value="Linkage Group LG2"/>
</dbReference>